<feature type="signal peptide" evidence="1">
    <location>
        <begin position="1"/>
        <end position="28"/>
    </location>
</feature>
<keyword evidence="3" id="KW-1185">Reference proteome</keyword>
<reference evidence="2 3" key="1">
    <citation type="submission" date="2019-08" db="EMBL/GenBank/DDBJ databases">
        <title>Ulvibacter marinistellae sp. nov., isolated from a starfish, Patiria pectinifera.</title>
        <authorList>
            <person name="Kawano K."/>
            <person name="Ushijima N."/>
            <person name="Kihara M."/>
            <person name="Itoh H."/>
        </authorList>
    </citation>
    <scope>NUCLEOTIDE SEQUENCE [LARGE SCALE GENOMIC DNA]</scope>
    <source>
        <strain evidence="2 3">KK4</strain>
    </source>
</reference>
<protein>
    <recommendedName>
        <fullName evidence="4">Membrane metalloprotease</fullName>
    </recommendedName>
</protein>
<feature type="chain" id="PRO_5023926070" description="Membrane metalloprotease" evidence="1">
    <location>
        <begin position="29"/>
        <end position="276"/>
    </location>
</feature>
<proteinExistence type="predicted"/>
<evidence type="ECO:0000256" key="1">
    <source>
        <dbReference type="SAM" id="SignalP"/>
    </source>
</evidence>
<dbReference type="Proteomes" id="UP000326994">
    <property type="component" value="Unassembled WGS sequence"/>
</dbReference>
<dbReference type="SUPFAM" id="SSF55486">
    <property type="entry name" value="Metalloproteases ('zincins'), catalytic domain"/>
    <property type="match status" value="1"/>
</dbReference>
<gene>
    <name evidence="2" type="ORF">ULMS_28370</name>
</gene>
<dbReference type="PROSITE" id="PS51257">
    <property type="entry name" value="PROKAR_LIPOPROTEIN"/>
    <property type="match status" value="1"/>
</dbReference>
<comment type="caution">
    <text evidence="2">The sequence shown here is derived from an EMBL/GenBank/DDBJ whole genome shotgun (WGS) entry which is preliminary data.</text>
</comment>
<organism evidence="2 3">
    <name type="scientific">Patiriisocius marinistellae</name>
    <dbReference type="NCBI Taxonomy" id="2494560"/>
    <lineage>
        <taxon>Bacteria</taxon>
        <taxon>Pseudomonadati</taxon>
        <taxon>Bacteroidota</taxon>
        <taxon>Flavobacteriia</taxon>
        <taxon>Flavobacteriales</taxon>
        <taxon>Flavobacteriaceae</taxon>
        <taxon>Patiriisocius</taxon>
    </lineage>
</organism>
<dbReference type="AlphaFoldDB" id="A0A5J4G344"/>
<evidence type="ECO:0000313" key="3">
    <source>
        <dbReference type="Proteomes" id="UP000326994"/>
    </source>
</evidence>
<evidence type="ECO:0008006" key="4">
    <source>
        <dbReference type="Google" id="ProtNLM"/>
    </source>
</evidence>
<accession>A0A5J4G344</accession>
<keyword evidence="1" id="KW-0732">Signal</keyword>
<sequence>MFAKIQIYTMKGFKLTFSILFFVTVAFTACKDDDNNDAVEDPRAQNLKALGTSAEDILSNATFKSLTVELAYTNNQKPSQEALDRFKDFIIARVNKSDGVNFIETVVPNQSGAPFTIQEIRDIETNIRTQYTVGDDIAMYVFFSNGSSENDTDTTVTLGTAYQNTSVVVYQNTLVNITADDPEVLPLLESTTLHHEFGHILGLVNIQDDDIHIDGEHEDLDHPKHCVIEDCLMFFEASNITRSHVTRMVNMLRQRANVPEFDIELCLADLQAKGSR</sequence>
<name>A0A5J4G344_9FLAO</name>
<evidence type="ECO:0000313" key="2">
    <source>
        <dbReference type="EMBL" id="GEQ87329.1"/>
    </source>
</evidence>
<dbReference type="EMBL" id="BKCF01000007">
    <property type="protein sequence ID" value="GEQ87329.1"/>
    <property type="molecule type" value="Genomic_DNA"/>
</dbReference>